<dbReference type="SUPFAM" id="SSF56399">
    <property type="entry name" value="ADP-ribosylation"/>
    <property type="match status" value="1"/>
</dbReference>
<dbReference type="EC" id="2.4.2.-" evidence="5"/>
<evidence type="ECO:0000259" key="7">
    <source>
        <dbReference type="PROSITE" id="PS51059"/>
    </source>
</evidence>
<dbReference type="GO" id="GO:0003950">
    <property type="term" value="F:NAD+ poly-ADP-ribosyltransferase activity"/>
    <property type="evidence" value="ECO:0007669"/>
    <property type="project" value="UniProtKB-UniRule"/>
</dbReference>
<reference evidence="8 9" key="1">
    <citation type="submission" date="2016-07" db="EMBL/GenBank/DDBJ databases">
        <title>Pervasive Adenine N6-methylation of Active Genes in Fungi.</title>
        <authorList>
            <consortium name="DOE Joint Genome Institute"/>
            <person name="Mondo S.J."/>
            <person name="Dannebaum R.O."/>
            <person name="Kuo R.C."/>
            <person name="Labutti K."/>
            <person name="Haridas S."/>
            <person name="Kuo A."/>
            <person name="Salamov A."/>
            <person name="Ahrendt S.R."/>
            <person name="Lipzen A."/>
            <person name="Sullivan W."/>
            <person name="Andreopoulos W.B."/>
            <person name="Clum A."/>
            <person name="Lindquist E."/>
            <person name="Daum C."/>
            <person name="Ramamoorthy G.K."/>
            <person name="Gryganskyi A."/>
            <person name="Culley D."/>
            <person name="Magnuson J.K."/>
            <person name="James T.Y."/>
            <person name="O'Malley M.A."/>
            <person name="Stajich J.E."/>
            <person name="Spatafora J.W."/>
            <person name="Visel A."/>
            <person name="Grigoriev I.V."/>
        </authorList>
    </citation>
    <scope>NUCLEOTIDE SEQUENCE [LARGE SCALE GENOMIC DNA]</scope>
    <source>
        <strain evidence="8 9">ATCC 12442</strain>
    </source>
</reference>
<dbReference type="SUPFAM" id="SSF47587">
    <property type="entry name" value="Domain of poly(ADP-ribose) polymerase"/>
    <property type="match status" value="1"/>
</dbReference>
<keyword evidence="1 5" id="KW-0328">Glycosyltransferase</keyword>
<dbReference type="Gene3D" id="3.90.228.10">
    <property type="match status" value="1"/>
</dbReference>
<keyword evidence="2 5" id="KW-0808">Transferase</keyword>
<dbReference type="InterPro" id="IPR036616">
    <property type="entry name" value="Poly(ADP-ribose)pol_reg_dom_sf"/>
</dbReference>
<dbReference type="EMBL" id="MCFD01000013">
    <property type="protein sequence ID" value="ORX67251.1"/>
    <property type="molecule type" value="Genomic_DNA"/>
</dbReference>
<dbReference type="GO" id="GO:0070212">
    <property type="term" value="P:protein poly-ADP-ribosylation"/>
    <property type="evidence" value="ECO:0007669"/>
    <property type="project" value="TreeGrafter"/>
</dbReference>
<dbReference type="RefSeq" id="XP_040741173.1">
    <property type="nucleotide sequence ID" value="XM_040891468.1"/>
</dbReference>
<dbReference type="Proteomes" id="UP000193922">
    <property type="component" value="Unassembled WGS sequence"/>
</dbReference>
<protein>
    <recommendedName>
        <fullName evidence="5">Poly [ADP-ribose] polymerase</fullName>
        <shortName evidence="5">PARP</shortName>
        <ecNumber evidence="5">2.4.2.-</ecNumber>
    </recommendedName>
</protein>
<gene>
    <name evidence="8" type="ORF">DL89DRAFT_324602</name>
</gene>
<organism evidence="8 9">
    <name type="scientific">Linderina pennispora</name>
    <dbReference type="NCBI Taxonomy" id="61395"/>
    <lineage>
        <taxon>Eukaryota</taxon>
        <taxon>Fungi</taxon>
        <taxon>Fungi incertae sedis</taxon>
        <taxon>Zoopagomycota</taxon>
        <taxon>Kickxellomycotina</taxon>
        <taxon>Kickxellomycetes</taxon>
        <taxon>Kickxellales</taxon>
        <taxon>Kickxellaceae</taxon>
        <taxon>Linderina</taxon>
    </lineage>
</organism>
<evidence type="ECO:0000256" key="2">
    <source>
        <dbReference type="ARBA" id="ARBA00022679"/>
    </source>
</evidence>
<dbReference type="GO" id="GO:1990404">
    <property type="term" value="F:NAD+-protein mono-ADP-ribosyltransferase activity"/>
    <property type="evidence" value="ECO:0007669"/>
    <property type="project" value="TreeGrafter"/>
</dbReference>
<dbReference type="InterPro" id="IPR012317">
    <property type="entry name" value="Poly(ADP-ribose)pol_cat_dom"/>
</dbReference>
<accession>A0A1Y1W170</accession>
<dbReference type="PANTHER" id="PTHR10459">
    <property type="entry name" value="DNA LIGASE"/>
    <property type="match status" value="1"/>
</dbReference>
<dbReference type="GO" id="GO:0006302">
    <property type="term" value="P:double-strand break repair"/>
    <property type="evidence" value="ECO:0007669"/>
    <property type="project" value="TreeGrafter"/>
</dbReference>
<name>A0A1Y1W170_9FUNG</name>
<dbReference type="GO" id="GO:0005730">
    <property type="term" value="C:nucleolus"/>
    <property type="evidence" value="ECO:0007669"/>
    <property type="project" value="TreeGrafter"/>
</dbReference>
<evidence type="ECO:0000313" key="9">
    <source>
        <dbReference type="Proteomes" id="UP000193922"/>
    </source>
</evidence>
<keyword evidence="3 5" id="KW-0520">NAD</keyword>
<evidence type="ECO:0000256" key="6">
    <source>
        <dbReference type="SAM" id="Coils"/>
    </source>
</evidence>
<evidence type="ECO:0000256" key="4">
    <source>
        <dbReference type="ARBA" id="ARBA00033987"/>
    </source>
</evidence>
<feature type="coiled-coil region" evidence="6">
    <location>
        <begin position="207"/>
        <end position="234"/>
    </location>
</feature>
<dbReference type="AlphaFoldDB" id="A0A1Y1W170"/>
<keyword evidence="6" id="KW-0175">Coiled coil</keyword>
<comment type="catalytic activity">
    <reaction evidence="4">
        <text>NAD(+) + (ADP-D-ribosyl)n-acceptor = nicotinamide + (ADP-D-ribosyl)n+1-acceptor + H(+).</text>
        <dbReference type="EC" id="2.4.2.30"/>
    </reaction>
</comment>
<dbReference type="Pfam" id="PF00644">
    <property type="entry name" value="PARP"/>
    <property type="match status" value="1"/>
</dbReference>
<dbReference type="SUPFAM" id="SSF142921">
    <property type="entry name" value="WGR domain-like"/>
    <property type="match status" value="1"/>
</dbReference>
<dbReference type="InterPro" id="IPR008893">
    <property type="entry name" value="WGR_domain"/>
</dbReference>
<comment type="caution">
    <text evidence="8">The sequence shown here is derived from an EMBL/GenBank/DDBJ whole genome shotgun (WGS) entry which is preliminary data.</text>
</comment>
<evidence type="ECO:0000256" key="3">
    <source>
        <dbReference type="ARBA" id="ARBA00023027"/>
    </source>
</evidence>
<evidence type="ECO:0000256" key="5">
    <source>
        <dbReference type="RuleBase" id="RU362114"/>
    </source>
</evidence>
<dbReference type="InterPro" id="IPR050800">
    <property type="entry name" value="ARTD/PARP"/>
</dbReference>
<sequence>MSETKQMLIQFNTKGNNNKFYYVELLGDGEMVLVRYGRVGSKGTEMRYHGGQRKFDQSAARQAQQGTNVIDTALEEINYKDDAAKELVKSISAQNVHKITSATSIKFDAADGLFKTPLGVIQRLGVEQAIKLLGQIEDELPKFLELYEKEPKADLGFQKRGRKRKADGKVTNEPSKELKAVTELISQLNEEYFVIIPNRQKATCDALLETLDLIDDLKKKKLQEEENKKDDEDKPKEKGPPTFEVEIETVKDKKTFNYVSELFDCVYKIKLASQQAPFEECEKDLGDVRHLWHGTRTQNLLSIMSKGLLLPKLSPGQKAGAMFGDGLYFANQSTKSLNYCDGGYWTGNAQNKPKVYMFLASVAMGKYFVPNAAGIRGPPPEGYDSYWAKAGESCVMNDELIVFKAGQSRLDYLLEIEF</sequence>
<dbReference type="STRING" id="61395.A0A1Y1W170"/>
<dbReference type="InterPro" id="IPR036930">
    <property type="entry name" value="WGR_dom_sf"/>
</dbReference>
<dbReference type="PROSITE" id="PS51059">
    <property type="entry name" value="PARP_CATALYTIC"/>
    <property type="match status" value="1"/>
</dbReference>
<dbReference type="GeneID" id="63808116"/>
<dbReference type="PANTHER" id="PTHR10459:SF60">
    <property type="entry name" value="POLY [ADP-RIBOSE] POLYMERASE 2"/>
    <property type="match status" value="1"/>
</dbReference>
<keyword evidence="9" id="KW-1185">Reference proteome</keyword>
<proteinExistence type="predicted"/>
<feature type="domain" description="PARP catalytic" evidence="7">
    <location>
        <begin position="215"/>
        <end position="418"/>
    </location>
</feature>
<evidence type="ECO:0000256" key="1">
    <source>
        <dbReference type="ARBA" id="ARBA00022676"/>
    </source>
</evidence>
<dbReference type="Gene3D" id="2.20.140.10">
    <property type="entry name" value="WGR domain"/>
    <property type="match status" value="1"/>
</dbReference>
<dbReference type="OrthoDB" id="2017365at2759"/>
<dbReference type="Pfam" id="PF05406">
    <property type="entry name" value="WGR"/>
    <property type="match status" value="1"/>
</dbReference>
<evidence type="ECO:0000313" key="8">
    <source>
        <dbReference type="EMBL" id="ORX67251.1"/>
    </source>
</evidence>